<evidence type="ECO:0000256" key="1">
    <source>
        <dbReference type="SAM" id="MobiDB-lite"/>
    </source>
</evidence>
<feature type="region of interest" description="Disordered" evidence="1">
    <location>
        <begin position="200"/>
        <end position="223"/>
    </location>
</feature>
<accession>A0A232EL78</accession>
<dbReference type="PANTHER" id="PTHR33053">
    <property type="entry name" value="PROTEIN, PUTATIVE-RELATED"/>
    <property type="match status" value="1"/>
</dbReference>
<reference evidence="2 3" key="1">
    <citation type="journal article" date="2017" name="Curr. Biol.">
        <title>The Evolution of Venom by Co-option of Single-Copy Genes.</title>
        <authorList>
            <person name="Martinson E.O."/>
            <person name="Mrinalini"/>
            <person name="Kelkar Y.D."/>
            <person name="Chang C.H."/>
            <person name="Werren J.H."/>
        </authorList>
    </citation>
    <scope>NUCLEOTIDE SEQUENCE [LARGE SCALE GENOMIC DNA]</scope>
    <source>
        <strain evidence="2 3">Alberta</strain>
        <tissue evidence="2">Whole body</tissue>
    </source>
</reference>
<name>A0A232EL78_9HYME</name>
<protein>
    <submittedName>
        <fullName evidence="2">Uncharacterized protein</fullName>
    </submittedName>
</protein>
<sequence length="366" mass="41791">MQVSRLGATLNGTTQILGYADDLDILKDCREMELLSLITRLFQIIMSRKNYGKPYTQRHIRRLVNKRRASALQHVNSQLLEYLDLAYPSNVPVDHEESNINENIIGTYEDTDNINFEVYLNIFANSDKATSSNVEQCSTYQSHKLDVCSKISLHSHNDTLCDVNKMEQGDIIESAKEEKDQSTSVIPASIDQLSLLLQNVNDSEESSDDESDTNLVENESENEKDTRFHNSIRSWCFKYIDVDCIELLVNIDGAPLATSSEKGLWIIACSETKLNDVELIGIHHGEEKPTNSNELLEMFVEELILLINNGLCAMEKRYCSCTKCKKKGEWLNKVCIPGDIGILRTDENFKNNKYMDEEYQRRPTIK</sequence>
<evidence type="ECO:0000313" key="2">
    <source>
        <dbReference type="EMBL" id="OXU19107.1"/>
    </source>
</evidence>
<dbReference type="Proteomes" id="UP000215335">
    <property type="component" value="Unassembled WGS sequence"/>
</dbReference>
<proteinExistence type="predicted"/>
<gene>
    <name evidence="2" type="ORF">TSAR_005169</name>
</gene>
<evidence type="ECO:0000313" key="3">
    <source>
        <dbReference type="Proteomes" id="UP000215335"/>
    </source>
</evidence>
<dbReference type="AlphaFoldDB" id="A0A232EL78"/>
<dbReference type="EMBL" id="NNAY01003614">
    <property type="protein sequence ID" value="OXU19107.1"/>
    <property type="molecule type" value="Genomic_DNA"/>
</dbReference>
<dbReference type="STRING" id="543379.A0A232EL78"/>
<organism evidence="2 3">
    <name type="scientific">Trichomalopsis sarcophagae</name>
    <dbReference type="NCBI Taxonomy" id="543379"/>
    <lineage>
        <taxon>Eukaryota</taxon>
        <taxon>Metazoa</taxon>
        <taxon>Ecdysozoa</taxon>
        <taxon>Arthropoda</taxon>
        <taxon>Hexapoda</taxon>
        <taxon>Insecta</taxon>
        <taxon>Pterygota</taxon>
        <taxon>Neoptera</taxon>
        <taxon>Endopterygota</taxon>
        <taxon>Hymenoptera</taxon>
        <taxon>Apocrita</taxon>
        <taxon>Proctotrupomorpha</taxon>
        <taxon>Chalcidoidea</taxon>
        <taxon>Pteromalidae</taxon>
        <taxon>Pteromalinae</taxon>
        <taxon>Trichomalopsis</taxon>
    </lineage>
</organism>
<comment type="caution">
    <text evidence="2">The sequence shown here is derived from an EMBL/GenBank/DDBJ whole genome shotgun (WGS) entry which is preliminary data.</text>
</comment>
<keyword evidence="3" id="KW-1185">Reference proteome</keyword>
<feature type="compositionally biased region" description="Acidic residues" evidence="1">
    <location>
        <begin position="202"/>
        <end position="220"/>
    </location>
</feature>